<dbReference type="VEuPathDB" id="FungiDB:VP01_3134g2"/>
<dbReference type="Proteomes" id="UP000037035">
    <property type="component" value="Unassembled WGS sequence"/>
</dbReference>
<evidence type="ECO:0000313" key="1">
    <source>
        <dbReference type="EMBL" id="KNZ53789.1"/>
    </source>
</evidence>
<comment type="caution">
    <text evidence="1">The sequence shown here is derived from an EMBL/GenBank/DDBJ whole genome shotgun (WGS) entry which is preliminary data.</text>
</comment>
<gene>
    <name evidence="1" type="ORF">VP01_3134g2</name>
</gene>
<reference evidence="1 2" key="1">
    <citation type="submission" date="2015-08" db="EMBL/GenBank/DDBJ databases">
        <title>Next Generation Sequencing and Analysis of the Genome of Puccinia sorghi L Schw, the Causal Agent of Maize Common Rust.</title>
        <authorList>
            <person name="Rochi L."/>
            <person name="Burguener G."/>
            <person name="Darino M."/>
            <person name="Turjanski A."/>
            <person name="Kreff E."/>
            <person name="Dieguez M.J."/>
            <person name="Sacco F."/>
        </authorList>
    </citation>
    <scope>NUCLEOTIDE SEQUENCE [LARGE SCALE GENOMIC DNA]</scope>
    <source>
        <strain evidence="1 2">RO10H11247</strain>
    </source>
</reference>
<dbReference type="EMBL" id="LAVV01008096">
    <property type="protein sequence ID" value="KNZ53789.1"/>
    <property type="molecule type" value="Genomic_DNA"/>
</dbReference>
<organism evidence="1 2">
    <name type="scientific">Puccinia sorghi</name>
    <dbReference type="NCBI Taxonomy" id="27349"/>
    <lineage>
        <taxon>Eukaryota</taxon>
        <taxon>Fungi</taxon>
        <taxon>Dikarya</taxon>
        <taxon>Basidiomycota</taxon>
        <taxon>Pucciniomycotina</taxon>
        <taxon>Pucciniomycetes</taxon>
        <taxon>Pucciniales</taxon>
        <taxon>Pucciniaceae</taxon>
        <taxon>Puccinia</taxon>
    </lineage>
</organism>
<evidence type="ECO:0000313" key="2">
    <source>
        <dbReference type="Proteomes" id="UP000037035"/>
    </source>
</evidence>
<accession>A0A0L6UZ77</accession>
<name>A0A0L6UZ77_9BASI</name>
<proteinExistence type="predicted"/>
<dbReference type="AlphaFoldDB" id="A0A0L6UZ77"/>
<protein>
    <submittedName>
        <fullName evidence="1">Uncharacterized protein</fullName>
    </submittedName>
</protein>
<sequence>MDECDRNCGFRCILAAIEFGKNSWFQVQHELVKEMGEKIIIYSMLKPILSQLKWIEGKQLPTPSKGQFSSFLQKIKSGSRLIDSHQRKSLGLGTLGGNQWIKINPTCHWLNKICF</sequence>
<keyword evidence="2" id="KW-1185">Reference proteome</keyword>